<dbReference type="Gene3D" id="3.40.1440.10">
    <property type="entry name" value="GIY-YIG endonuclease"/>
    <property type="match status" value="1"/>
</dbReference>
<dbReference type="SUPFAM" id="SSF82771">
    <property type="entry name" value="GIY-YIG endonuclease"/>
    <property type="match status" value="1"/>
</dbReference>
<organism evidence="4 5">
    <name type="scientific">Granulicella mallensis</name>
    <dbReference type="NCBI Taxonomy" id="940614"/>
    <lineage>
        <taxon>Bacteria</taxon>
        <taxon>Pseudomonadati</taxon>
        <taxon>Acidobacteriota</taxon>
        <taxon>Terriglobia</taxon>
        <taxon>Terriglobales</taxon>
        <taxon>Acidobacteriaceae</taxon>
        <taxon>Granulicella</taxon>
    </lineage>
</organism>
<evidence type="ECO:0000313" key="4">
    <source>
        <dbReference type="EMBL" id="MBB5065156.1"/>
    </source>
</evidence>
<comment type="similarity">
    <text evidence="1">Belongs to the UPF0213 family.</text>
</comment>
<feature type="transmembrane region" description="Helical" evidence="2">
    <location>
        <begin position="6"/>
        <end position="26"/>
    </location>
</feature>
<dbReference type="RefSeq" id="WP_184257611.1">
    <property type="nucleotide sequence ID" value="NZ_JACHIO010000014.1"/>
</dbReference>
<dbReference type="EMBL" id="JACHIO010000014">
    <property type="protein sequence ID" value="MBB5065156.1"/>
    <property type="molecule type" value="Genomic_DNA"/>
</dbReference>
<evidence type="ECO:0000256" key="1">
    <source>
        <dbReference type="ARBA" id="ARBA00007435"/>
    </source>
</evidence>
<name>A0A7W7ZTT5_9BACT</name>
<keyword evidence="2" id="KW-0472">Membrane</keyword>
<dbReference type="PANTHER" id="PTHR34477:SF5">
    <property type="entry name" value="BSL5627 PROTEIN"/>
    <property type="match status" value="1"/>
</dbReference>
<dbReference type="PROSITE" id="PS50164">
    <property type="entry name" value="GIY_YIG"/>
    <property type="match status" value="1"/>
</dbReference>
<feature type="domain" description="GIY-YIG" evidence="3">
    <location>
        <begin position="2"/>
        <end position="78"/>
    </location>
</feature>
<keyword evidence="2" id="KW-1133">Transmembrane helix</keyword>
<evidence type="ECO:0000313" key="5">
    <source>
        <dbReference type="Proteomes" id="UP000584867"/>
    </source>
</evidence>
<keyword evidence="4" id="KW-0540">Nuclease</keyword>
<dbReference type="AlphaFoldDB" id="A0A7W7ZTT5"/>
<evidence type="ECO:0000259" key="3">
    <source>
        <dbReference type="PROSITE" id="PS50164"/>
    </source>
</evidence>
<sequence length="106" mass="12294">MSGGYTYILGSVTGTLYIGVTSNLYLRIMQHKNGTFEDFSATHGCKRLLYFEGHEDIRVAIAREKQLKGWRRDKKLNLIRTVNPEFKDLAETWGWKMITAHEKMNP</sequence>
<dbReference type="InterPro" id="IPR035901">
    <property type="entry name" value="GIY-YIG_endonuc_sf"/>
</dbReference>
<dbReference type="InterPro" id="IPR000305">
    <property type="entry name" value="GIY-YIG_endonuc"/>
</dbReference>
<reference evidence="4 5" key="1">
    <citation type="submission" date="2020-08" db="EMBL/GenBank/DDBJ databases">
        <title>Genomic Encyclopedia of Type Strains, Phase IV (KMG-V): Genome sequencing to study the core and pangenomes of soil and plant-associated prokaryotes.</title>
        <authorList>
            <person name="Whitman W."/>
        </authorList>
    </citation>
    <scope>NUCLEOTIDE SEQUENCE [LARGE SCALE GENOMIC DNA]</scope>
    <source>
        <strain evidence="4 5">X5P3</strain>
    </source>
</reference>
<dbReference type="Pfam" id="PF01541">
    <property type="entry name" value="GIY-YIG"/>
    <property type="match status" value="1"/>
</dbReference>
<evidence type="ECO:0000256" key="2">
    <source>
        <dbReference type="SAM" id="Phobius"/>
    </source>
</evidence>
<gene>
    <name evidence="4" type="ORF">HDF15_003519</name>
</gene>
<dbReference type="PANTHER" id="PTHR34477">
    <property type="entry name" value="UPF0213 PROTEIN YHBQ"/>
    <property type="match status" value="1"/>
</dbReference>
<keyword evidence="4" id="KW-0378">Hydrolase</keyword>
<dbReference type="InterPro" id="IPR050190">
    <property type="entry name" value="UPF0213_domain"/>
</dbReference>
<dbReference type="CDD" id="cd10448">
    <property type="entry name" value="GIY-YIG_unchar_3"/>
    <property type="match status" value="1"/>
</dbReference>
<comment type="caution">
    <text evidence="4">The sequence shown here is derived from an EMBL/GenBank/DDBJ whole genome shotgun (WGS) entry which is preliminary data.</text>
</comment>
<proteinExistence type="inferred from homology"/>
<keyword evidence="2" id="KW-0812">Transmembrane</keyword>
<dbReference type="Proteomes" id="UP000584867">
    <property type="component" value="Unassembled WGS sequence"/>
</dbReference>
<keyword evidence="4" id="KW-0255">Endonuclease</keyword>
<dbReference type="GO" id="GO:0004519">
    <property type="term" value="F:endonuclease activity"/>
    <property type="evidence" value="ECO:0007669"/>
    <property type="project" value="UniProtKB-KW"/>
</dbReference>
<protein>
    <submittedName>
        <fullName evidence="4">Putative endonuclease</fullName>
    </submittedName>
</protein>
<accession>A0A7W7ZTT5</accession>